<evidence type="ECO:0000313" key="5">
    <source>
        <dbReference type="EMBL" id="OHT25468.1"/>
    </source>
</evidence>
<comment type="similarity">
    <text evidence="1">Belongs to the CdaR family.</text>
</comment>
<evidence type="ECO:0000259" key="3">
    <source>
        <dbReference type="Pfam" id="PF13556"/>
    </source>
</evidence>
<dbReference type="Proteomes" id="UP000179588">
    <property type="component" value="Unassembled WGS sequence"/>
</dbReference>
<dbReference type="Pfam" id="PF05651">
    <property type="entry name" value="Diacid_rec"/>
    <property type="match status" value="1"/>
</dbReference>
<feature type="domain" description="Putative sugar diacid recognition" evidence="2">
    <location>
        <begin position="6"/>
        <end position="137"/>
    </location>
</feature>
<dbReference type="EMBL" id="LVIE01000024">
    <property type="protein sequence ID" value="OHT25468.1"/>
    <property type="molecule type" value="Genomic_DNA"/>
</dbReference>
<gene>
    <name evidence="5" type="ORF">A3Q29_13025</name>
</gene>
<evidence type="ECO:0000259" key="4">
    <source>
        <dbReference type="Pfam" id="PF17853"/>
    </source>
</evidence>
<evidence type="ECO:0000259" key="2">
    <source>
        <dbReference type="Pfam" id="PF05651"/>
    </source>
</evidence>
<dbReference type="PANTHER" id="PTHR33744:SF15">
    <property type="entry name" value="CARBOHYDRATE DIACID REGULATOR"/>
    <property type="match status" value="1"/>
</dbReference>
<feature type="domain" description="CdaR GGDEF-like" evidence="4">
    <location>
        <begin position="143"/>
        <end position="275"/>
    </location>
</feature>
<protein>
    <submittedName>
        <fullName evidence="5">Transcriptional regulator</fullName>
    </submittedName>
</protein>
<comment type="caution">
    <text evidence="5">The sequence shown here is derived from an EMBL/GenBank/DDBJ whole genome shotgun (WGS) entry which is preliminary data.</text>
</comment>
<evidence type="ECO:0000256" key="1">
    <source>
        <dbReference type="ARBA" id="ARBA00006754"/>
    </source>
</evidence>
<dbReference type="Pfam" id="PF17853">
    <property type="entry name" value="GGDEF_2"/>
    <property type="match status" value="1"/>
</dbReference>
<dbReference type="InterPro" id="IPR025736">
    <property type="entry name" value="PucR_C-HTH_dom"/>
</dbReference>
<dbReference type="InterPro" id="IPR008599">
    <property type="entry name" value="Diacid_rec"/>
</dbReference>
<dbReference type="PANTHER" id="PTHR33744">
    <property type="entry name" value="CARBOHYDRATE DIACID REGULATOR"/>
    <property type="match status" value="1"/>
</dbReference>
<dbReference type="InterPro" id="IPR042070">
    <property type="entry name" value="PucR_C-HTH_sf"/>
</dbReference>
<dbReference type="AlphaFoldDB" id="A0A1S1HTT3"/>
<dbReference type="InterPro" id="IPR041522">
    <property type="entry name" value="CdaR_GGDEF"/>
</dbReference>
<organism evidence="5 6">
    <name type="scientific">Providencia stuartii</name>
    <dbReference type="NCBI Taxonomy" id="588"/>
    <lineage>
        <taxon>Bacteria</taxon>
        <taxon>Pseudomonadati</taxon>
        <taxon>Pseudomonadota</taxon>
        <taxon>Gammaproteobacteria</taxon>
        <taxon>Enterobacterales</taxon>
        <taxon>Morganellaceae</taxon>
        <taxon>Providencia</taxon>
    </lineage>
</organism>
<dbReference type="Gene3D" id="1.10.10.2840">
    <property type="entry name" value="PucR C-terminal helix-turn-helix domain"/>
    <property type="match status" value="1"/>
</dbReference>
<name>A0A1S1HTT3_PROST</name>
<dbReference type="RefSeq" id="WP_070925326.1">
    <property type="nucleotide sequence ID" value="NZ_VAUE01000003.1"/>
</dbReference>
<dbReference type="InterPro" id="IPR051448">
    <property type="entry name" value="CdaR-like_regulators"/>
</dbReference>
<dbReference type="OrthoDB" id="9792148at2"/>
<sequence length="385" mass="43961">MYDYCLTSQLAQEIVDRTMNIIDCNINVMDENGCIIGSGDSNRLGEFHEGALLAIKQKRTVVIDEAMANHLHGVRPGVNLPLYLNSKIVGVIGLTGEPTQIKQFGELVSMTAVMMLEQAEIYNHLNLNDRFKEEIILAYIDNGTIPDNITEWSKKLNINFSIPRVAFIIEVDSGQLGINSAFSELQEIKKLIEYNNSDNLVAIQSLTEIICLSPALNKFNRWDIEEKKKKIFSLESDIQRLFKLQVKIALGNFFFESPEEAIKKSYETAKITLQVGKAKKPKLRVYCYQDIMLPVLLYGLNFKWSSEELLKPLNILLHEDANGVLIKTLTIWFKNNLIMSETAKELFIHRNTLDYRLKRISDITKLDLLTIESKVLLYVALQLKN</sequence>
<keyword evidence="6" id="KW-1185">Reference proteome</keyword>
<reference evidence="5 6" key="1">
    <citation type="submission" date="2016-03" db="EMBL/GenBank/DDBJ databases">
        <title>Genome sequence of Providencia stuartii strain, isolated from the salivary glands of larval Lucilia sericata.</title>
        <authorList>
            <person name="Yuan Y."/>
            <person name="Zhang Y."/>
            <person name="Fu S."/>
            <person name="Crippen T.L."/>
            <person name="Visi D."/>
            <person name="Benbow M.E."/>
            <person name="Allen M."/>
            <person name="Tomberlin J.K."/>
            <person name="Sze S.-H."/>
            <person name="Tarone A.M."/>
        </authorList>
    </citation>
    <scope>NUCLEOTIDE SEQUENCE [LARGE SCALE GENOMIC DNA]</scope>
    <source>
        <strain evidence="5 6">Crippen</strain>
    </source>
</reference>
<dbReference type="Pfam" id="PF13556">
    <property type="entry name" value="HTH_30"/>
    <property type="match status" value="1"/>
</dbReference>
<accession>A0A1S1HTT3</accession>
<evidence type="ECO:0000313" key="6">
    <source>
        <dbReference type="Proteomes" id="UP000179588"/>
    </source>
</evidence>
<feature type="domain" description="PucR C-terminal helix-turn-helix" evidence="3">
    <location>
        <begin position="325"/>
        <end position="382"/>
    </location>
</feature>
<proteinExistence type="inferred from homology"/>